<feature type="domain" description="HPt" evidence="11">
    <location>
        <begin position="1"/>
        <end position="101"/>
    </location>
</feature>
<dbReference type="InterPro" id="IPR036890">
    <property type="entry name" value="HATPase_C_sf"/>
</dbReference>
<dbReference type="SUPFAM" id="SSF55874">
    <property type="entry name" value="ATPase domain of HSP90 chaperone/DNA topoisomerase II/histidine kinase"/>
    <property type="match status" value="1"/>
</dbReference>
<accession>A0ABY8FT45</accession>
<dbReference type="Gene3D" id="1.20.120.160">
    <property type="entry name" value="HPT domain"/>
    <property type="match status" value="1"/>
</dbReference>
<keyword evidence="3 7" id="KW-0597">Phosphoprotein</keyword>
<dbReference type="GO" id="GO:0004673">
    <property type="term" value="F:protein histidine kinase activity"/>
    <property type="evidence" value="ECO:0007669"/>
    <property type="project" value="UniProtKB-EC"/>
</dbReference>
<evidence type="ECO:0000256" key="1">
    <source>
        <dbReference type="ARBA" id="ARBA00000085"/>
    </source>
</evidence>
<evidence type="ECO:0000256" key="4">
    <source>
        <dbReference type="ARBA" id="ARBA00022679"/>
    </source>
</evidence>
<dbReference type="EC" id="2.7.13.3" evidence="2"/>
<dbReference type="EMBL" id="CP121106">
    <property type="protein sequence ID" value="WFL78179.1"/>
    <property type="molecule type" value="Genomic_DNA"/>
</dbReference>
<dbReference type="SMART" id="SM01231">
    <property type="entry name" value="H-kinase_dim"/>
    <property type="match status" value="1"/>
</dbReference>
<feature type="domain" description="CheW-like" evidence="10">
    <location>
        <begin position="405"/>
        <end position="541"/>
    </location>
</feature>
<sequence length="793" mass="85794">MDDLLADFVAETKEMLEASEGELIAWEANPADRARLDAIFRFVHTVKGNCGFFDFPRLEKLSHAAEDALAEVRAGRRAPDAPLVTAVLAIIDRIGQMADAIEAGEEFPEGGDDSLIAALDAGETDLVEADVSAADPQDPAKPGDRKADAGNGAPRTIRLPVDLLDRVMSGVSDIVLARNDLAHRLRAAGTQPTIDGPFERLTSILNDVREAVTRMRMQRIELLFGAFPRLVRDLSAELGKQVLIDLEGGDVEIDREMVEMIRDPMIHIIRNAIDHGIEPPAERLKAGKREMGILGIAARQSGNKISIVISDDGRGLDEKKIAAKAVAVGLLSAEERERASRDEILQFIFEPGLSTAETVSAVSGRGVGLDVVRENLEKIGGSIRVSTNEGEGTYFYLQIPLTLSIISGLTVEVSGQRFAIPQSYVEEIVHFGSNGIEYSKVGGSILIDFRGRRTPCLSLAEVLGLEDRIDPTKRSMVLIRLASGDMIALAVDKIHGIADLVVKPLPPAVMATDLYGGSTLLDDGSPVLLLDIPLIAYNRGLVSDVRSLKNRQIEQSEEHEVAKGVRAMTFIGLNGRKQAIALALVHRIETVRPEAVDRSGEVDRVVVDEQILPLIGLPDEMPAGDKLRMLRLSDGACDLLYAVSEVDDAVLLEGDLVAVDDASFVQAVTLHESESIALIDGHKLFARHGVAPKKSASITCLLPDDPWARRILGPLLVNAGYTIAEASADKSDVVITIDRDFEDSSGEPAVPTIRLRSLPDSEVPENERAASIYRYDRDGLLKALSQFRKGVAA</sequence>
<evidence type="ECO:0000256" key="6">
    <source>
        <dbReference type="ARBA" id="ARBA00023012"/>
    </source>
</evidence>
<evidence type="ECO:0000313" key="13">
    <source>
        <dbReference type="Proteomes" id="UP001215827"/>
    </source>
</evidence>
<dbReference type="RefSeq" id="WP_278016869.1">
    <property type="nucleotide sequence ID" value="NZ_CP121106.1"/>
</dbReference>
<evidence type="ECO:0000259" key="11">
    <source>
        <dbReference type="PROSITE" id="PS50894"/>
    </source>
</evidence>
<gene>
    <name evidence="12" type="ORF">P7228_03680</name>
</gene>
<evidence type="ECO:0000256" key="5">
    <source>
        <dbReference type="ARBA" id="ARBA00022777"/>
    </source>
</evidence>
<evidence type="ECO:0000256" key="2">
    <source>
        <dbReference type="ARBA" id="ARBA00012438"/>
    </source>
</evidence>
<evidence type="ECO:0000313" key="12">
    <source>
        <dbReference type="EMBL" id="WFL78179.1"/>
    </source>
</evidence>
<reference evidence="12 13" key="1">
    <citation type="submission" date="2023-03" db="EMBL/GenBank/DDBJ databases">
        <title>Altererythrobacter sp. CAU 1644 isolated from sand.</title>
        <authorList>
            <person name="Kim W."/>
        </authorList>
    </citation>
    <scope>NUCLEOTIDE SEQUENCE [LARGE SCALE GENOMIC DNA]</scope>
    <source>
        <strain evidence="12 13">CAU 1644</strain>
    </source>
</reference>
<dbReference type="InterPro" id="IPR003594">
    <property type="entry name" value="HATPase_dom"/>
</dbReference>
<dbReference type="Gene3D" id="3.30.565.10">
    <property type="entry name" value="Histidine kinase-like ATPase, C-terminal domain"/>
    <property type="match status" value="1"/>
</dbReference>
<comment type="catalytic activity">
    <reaction evidence="1">
        <text>ATP + protein L-histidine = ADP + protein N-phospho-L-histidine.</text>
        <dbReference type="EC" id="2.7.13.3"/>
    </reaction>
</comment>
<keyword evidence="5" id="KW-0418">Kinase</keyword>
<dbReference type="SMART" id="SM00387">
    <property type="entry name" value="HATPase_c"/>
    <property type="match status" value="1"/>
</dbReference>
<keyword evidence="6" id="KW-0902">Two-component regulatory system</keyword>
<dbReference type="InterPro" id="IPR036641">
    <property type="entry name" value="HPT_dom_sf"/>
</dbReference>
<dbReference type="PROSITE" id="PS50851">
    <property type="entry name" value="CHEW"/>
    <property type="match status" value="1"/>
</dbReference>
<dbReference type="PROSITE" id="PS50894">
    <property type="entry name" value="HPT"/>
    <property type="match status" value="1"/>
</dbReference>
<dbReference type="PRINTS" id="PR00344">
    <property type="entry name" value="BCTRLSENSOR"/>
</dbReference>
<dbReference type="InterPro" id="IPR002545">
    <property type="entry name" value="CheW-lke_dom"/>
</dbReference>
<dbReference type="SUPFAM" id="SSF50341">
    <property type="entry name" value="CheW-like"/>
    <property type="match status" value="1"/>
</dbReference>
<dbReference type="PROSITE" id="PS50109">
    <property type="entry name" value="HIS_KIN"/>
    <property type="match status" value="1"/>
</dbReference>
<dbReference type="Gene3D" id="2.30.30.40">
    <property type="entry name" value="SH3 Domains"/>
    <property type="match status" value="1"/>
</dbReference>
<dbReference type="SMART" id="SM00260">
    <property type="entry name" value="CheW"/>
    <property type="match status" value="1"/>
</dbReference>
<feature type="domain" description="Histidine kinase" evidence="9">
    <location>
        <begin position="199"/>
        <end position="403"/>
    </location>
</feature>
<evidence type="ECO:0000259" key="9">
    <source>
        <dbReference type="PROSITE" id="PS50109"/>
    </source>
</evidence>
<dbReference type="CDD" id="cd00088">
    <property type="entry name" value="HPT"/>
    <property type="match status" value="1"/>
</dbReference>
<feature type="modified residue" description="Phosphohistidine" evidence="7">
    <location>
        <position position="44"/>
    </location>
</feature>
<proteinExistence type="predicted"/>
<evidence type="ECO:0000256" key="3">
    <source>
        <dbReference type="ARBA" id="ARBA00022553"/>
    </source>
</evidence>
<feature type="region of interest" description="Disordered" evidence="8">
    <location>
        <begin position="131"/>
        <end position="153"/>
    </location>
</feature>
<keyword evidence="4 12" id="KW-0808">Transferase</keyword>
<dbReference type="SUPFAM" id="SSF47226">
    <property type="entry name" value="Histidine-containing phosphotransfer domain, HPT domain"/>
    <property type="match status" value="1"/>
</dbReference>
<evidence type="ECO:0000259" key="10">
    <source>
        <dbReference type="PROSITE" id="PS50851"/>
    </source>
</evidence>
<dbReference type="SMART" id="SM00073">
    <property type="entry name" value="HPT"/>
    <property type="match status" value="1"/>
</dbReference>
<dbReference type="InterPro" id="IPR004105">
    <property type="entry name" value="CheA-like_dim"/>
</dbReference>
<dbReference type="InterPro" id="IPR008207">
    <property type="entry name" value="Sig_transdc_His_kin_Hpt_dom"/>
</dbReference>
<dbReference type="Pfam" id="PF02518">
    <property type="entry name" value="HATPase_c"/>
    <property type="match status" value="1"/>
</dbReference>
<keyword evidence="13" id="KW-1185">Reference proteome</keyword>
<evidence type="ECO:0000256" key="7">
    <source>
        <dbReference type="PROSITE-ProRule" id="PRU00110"/>
    </source>
</evidence>
<organism evidence="12 13">
    <name type="scientific">Altererythrobacter arenosus</name>
    <dbReference type="NCBI Taxonomy" id="3032592"/>
    <lineage>
        <taxon>Bacteria</taxon>
        <taxon>Pseudomonadati</taxon>
        <taxon>Pseudomonadota</taxon>
        <taxon>Alphaproteobacteria</taxon>
        <taxon>Sphingomonadales</taxon>
        <taxon>Erythrobacteraceae</taxon>
        <taxon>Altererythrobacter</taxon>
    </lineage>
</organism>
<dbReference type="Proteomes" id="UP001215827">
    <property type="component" value="Chromosome"/>
</dbReference>
<dbReference type="InterPro" id="IPR004358">
    <property type="entry name" value="Sig_transdc_His_kin-like_C"/>
</dbReference>
<evidence type="ECO:0000256" key="8">
    <source>
        <dbReference type="SAM" id="MobiDB-lite"/>
    </source>
</evidence>
<dbReference type="Pfam" id="PF01627">
    <property type="entry name" value="Hpt"/>
    <property type="match status" value="1"/>
</dbReference>
<dbReference type="Pfam" id="PF01584">
    <property type="entry name" value="CheW"/>
    <property type="match status" value="1"/>
</dbReference>
<protein>
    <recommendedName>
        <fullName evidence="2">histidine kinase</fullName>
        <ecNumber evidence="2">2.7.13.3</ecNumber>
    </recommendedName>
</protein>
<dbReference type="PANTHER" id="PTHR43395">
    <property type="entry name" value="SENSOR HISTIDINE KINASE CHEA"/>
    <property type="match status" value="1"/>
</dbReference>
<dbReference type="InterPro" id="IPR005467">
    <property type="entry name" value="His_kinase_dom"/>
</dbReference>
<dbReference type="PANTHER" id="PTHR43395:SF1">
    <property type="entry name" value="CHEMOTAXIS PROTEIN CHEA"/>
    <property type="match status" value="1"/>
</dbReference>
<dbReference type="InterPro" id="IPR036061">
    <property type="entry name" value="CheW-like_dom_sf"/>
</dbReference>
<name>A0ABY8FT45_9SPHN</name>
<dbReference type="InterPro" id="IPR051315">
    <property type="entry name" value="Bact_Chemotaxis_CheA"/>
</dbReference>